<evidence type="ECO:0000313" key="1">
    <source>
        <dbReference type="EMBL" id="PNX57394.1"/>
    </source>
</evidence>
<dbReference type="AlphaFoldDB" id="A0A2K3JTM7"/>
<dbReference type="Proteomes" id="UP000236291">
    <property type="component" value="Unassembled WGS sequence"/>
</dbReference>
<reference evidence="1 2" key="2">
    <citation type="journal article" date="2017" name="Front. Plant Sci.">
        <title>Gene Classification and Mining of Molecular Markers Useful in Red Clover (Trifolium pratense) Breeding.</title>
        <authorList>
            <person name="Istvanek J."/>
            <person name="Dluhosova J."/>
            <person name="Dluhos P."/>
            <person name="Patkova L."/>
            <person name="Nedelnik J."/>
            <person name="Repkova J."/>
        </authorList>
    </citation>
    <scope>NUCLEOTIDE SEQUENCE [LARGE SCALE GENOMIC DNA]</scope>
    <source>
        <strain evidence="2">cv. Tatra</strain>
        <tissue evidence="1">Young leaves</tissue>
    </source>
</reference>
<comment type="caution">
    <text evidence="1">The sequence shown here is derived from an EMBL/GenBank/DDBJ whole genome shotgun (WGS) entry which is preliminary data.</text>
</comment>
<evidence type="ECO:0000313" key="2">
    <source>
        <dbReference type="Proteomes" id="UP000236291"/>
    </source>
</evidence>
<protein>
    <submittedName>
        <fullName evidence="1">Uncharacterized protein</fullName>
    </submittedName>
</protein>
<sequence length="91" mass="10140">MRIAILDTMFNTTGCTLDWLEATIRRARRGGLIRDSNGRWRVVVIQVIQIGVTENDMGQANVGKVYSKNLDLRLGGHIAYYPNPSPPNLVA</sequence>
<gene>
    <name evidence="1" type="ORF">L195_g050378</name>
</gene>
<accession>A0A2K3JTM7</accession>
<organism evidence="1 2">
    <name type="scientific">Trifolium pratense</name>
    <name type="common">Red clover</name>
    <dbReference type="NCBI Taxonomy" id="57577"/>
    <lineage>
        <taxon>Eukaryota</taxon>
        <taxon>Viridiplantae</taxon>
        <taxon>Streptophyta</taxon>
        <taxon>Embryophyta</taxon>
        <taxon>Tracheophyta</taxon>
        <taxon>Spermatophyta</taxon>
        <taxon>Magnoliopsida</taxon>
        <taxon>eudicotyledons</taxon>
        <taxon>Gunneridae</taxon>
        <taxon>Pentapetalae</taxon>
        <taxon>rosids</taxon>
        <taxon>fabids</taxon>
        <taxon>Fabales</taxon>
        <taxon>Fabaceae</taxon>
        <taxon>Papilionoideae</taxon>
        <taxon>50 kb inversion clade</taxon>
        <taxon>NPAAA clade</taxon>
        <taxon>Hologalegina</taxon>
        <taxon>IRL clade</taxon>
        <taxon>Trifolieae</taxon>
        <taxon>Trifolium</taxon>
    </lineage>
</organism>
<proteinExistence type="predicted"/>
<dbReference type="EMBL" id="ASHM01076480">
    <property type="protein sequence ID" value="PNX57394.1"/>
    <property type="molecule type" value="Genomic_DNA"/>
</dbReference>
<name>A0A2K3JTM7_TRIPR</name>
<reference evidence="1 2" key="1">
    <citation type="journal article" date="2014" name="Am. J. Bot.">
        <title>Genome assembly and annotation for red clover (Trifolium pratense; Fabaceae).</title>
        <authorList>
            <person name="Istvanek J."/>
            <person name="Jaros M."/>
            <person name="Krenek A."/>
            <person name="Repkova J."/>
        </authorList>
    </citation>
    <scope>NUCLEOTIDE SEQUENCE [LARGE SCALE GENOMIC DNA]</scope>
    <source>
        <strain evidence="2">cv. Tatra</strain>
        <tissue evidence="1">Young leaves</tissue>
    </source>
</reference>